<comment type="caution">
    <text evidence="1">The sequence shown here is derived from an EMBL/GenBank/DDBJ whole genome shotgun (WGS) entry which is preliminary data.</text>
</comment>
<proteinExistence type="predicted"/>
<gene>
    <name evidence="1" type="ORF">JJQ90_04000</name>
</gene>
<dbReference type="Proteomes" id="UP000689967">
    <property type="component" value="Unassembled WGS sequence"/>
</dbReference>
<evidence type="ECO:0000313" key="2">
    <source>
        <dbReference type="Proteomes" id="UP000689967"/>
    </source>
</evidence>
<dbReference type="EMBL" id="JAERQM010000001">
    <property type="protein sequence ID" value="MBU8542850.1"/>
    <property type="molecule type" value="Genomic_DNA"/>
</dbReference>
<evidence type="ECO:0008006" key="3">
    <source>
        <dbReference type="Google" id="ProtNLM"/>
    </source>
</evidence>
<dbReference type="RefSeq" id="WP_216873142.1">
    <property type="nucleotide sequence ID" value="NZ_JAERQM010000001.1"/>
</dbReference>
<reference evidence="1 2" key="1">
    <citation type="submission" date="2021-01" db="EMBL/GenBank/DDBJ databases">
        <title>Roseomonas sp. nov, a bacterium isolated from an oil production mixture in Yumen Oilfield.</title>
        <authorList>
            <person name="Wu D."/>
        </authorList>
    </citation>
    <scope>NUCLEOTIDE SEQUENCE [LARGE SCALE GENOMIC DNA]</scope>
    <source>
        <strain evidence="1 2">ROY-5-3</strain>
    </source>
</reference>
<dbReference type="InterPro" id="IPR017495">
    <property type="entry name" value="PuhC"/>
</dbReference>
<sequence length="148" mass="16001">MSQTLAENPLLRRPALICGGMVAATLAFVLATPLLQRGHDGATPVVLVQRDLFFADRADGGVAITDSRSGAEVAELLPGEGGFVRGTLRSLVRERRREQIGAATPFRLTAWQSGRITLEDQATGRQLDLHGFGQTNAEAFVRFLTNKE</sequence>
<accession>A0ABS6H2F9</accession>
<name>A0ABS6H2F9_9PROT</name>
<protein>
    <recommendedName>
        <fullName evidence="3">Photosynthetic complex assembly protein</fullName>
    </recommendedName>
</protein>
<evidence type="ECO:0000313" key="1">
    <source>
        <dbReference type="EMBL" id="MBU8542850.1"/>
    </source>
</evidence>
<keyword evidence="2" id="KW-1185">Reference proteome</keyword>
<dbReference type="NCBIfam" id="TIGR03054">
    <property type="entry name" value="photo_alph_chp1"/>
    <property type="match status" value="1"/>
</dbReference>
<organism evidence="1 2">
    <name type="scientific">Falsiroseomonas oleicola</name>
    <dbReference type="NCBI Taxonomy" id="2801474"/>
    <lineage>
        <taxon>Bacteria</taxon>
        <taxon>Pseudomonadati</taxon>
        <taxon>Pseudomonadota</taxon>
        <taxon>Alphaproteobacteria</taxon>
        <taxon>Acetobacterales</taxon>
        <taxon>Roseomonadaceae</taxon>
        <taxon>Falsiroseomonas</taxon>
    </lineage>
</organism>